<protein>
    <recommendedName>
        <fullName evidence="5">Polysaccharide chain length determinant N-terminal domain-containing protein</fullName>
    </recommendedName>
</protein>
<evidence type="ECO:0008006" key="5">
    <source>
        <dbReference type="Google" id="ProtNLM"/>
    </source>
</evidence>
<dbReference type="EMBL" id="BAABGY010000016">
    <property type="protein sequence ID" value="GAA4342383.1"/>
    <property type="molecule type" value="Genomic_DNA"/>
</dbReference>
<reference evidence="4" key="1">
    <citation type="journal article" date="2019" name="Int. J. Syst. Evol. Microbiol.">
        <title>The Global Catalogue of Microorganisms (GCM) 10K type strain sequencing project: providing services to taxonomists for standard genome sequencing and annotation.</title>
        <authorList>
            <consortium name="The Broad Institute Genomics Platform"/>
            <consortium name="The Broad Institute Genome Sequencing Center for Infectious Disease"/>
            <person name="Wu L."/>
            <person name="Ma J."/>
        </authorList>
    </citation>
    <scope>NUCLEOTIDE SEQUENCE [LARGE SCALE GENOMIC DNA]</scope>
    <source>
        <strain evidence="4">JCM 17919</strain>
    </source>
</reference>
<feature type="coiled-coil region" evidence="1">
    <location>
        <begin position="113"/>
        <end position="166"/>
    </location>
</feature>
<dbReference type="PANTHER" id="PTHR32309">
    <property type="entry name" value="TYROSINE-PROTEIN KINASE"/>
    <property type="match status" value="1"/>
</dbReference>
<evidence type="ECO:0000313" key="4">
    <source>
        <dbReference type="Proteomes" id="UP001501725"/>
    </source>
</evidence>
<evidence type="ECO:0000256" key="2">
    <source>
        <dbReference type="SAM" id="Phobius"/>
    </source>
</evidence>
<accession>A0ABP8HPV9</accession>
<sequence length="278" mass="32211">MPDFLSIFSRWWKMITGFVLAIAVITVILLLQVDKQYVSTVTALPATTVNFDKSRIFGENIQGLYSPLGGPEDIDRVLGTAGLDTIFLQMIRENGLIRHYKIKEKKIPEYYALKEFSENVEVLKDEYGQLRIKVWDKDKYLASRMANALYAKYQDLHQRLQSETNERILGNLRQHQGRLQQEYVRNYDSMTVTGAAQRDLLRVRNESLIKELADYERLINEYALVSNTRPNVLLLVEPARPAFKTDRPRLLPTFITVCFVALIFALLLSLYLDSRKKD</sequence>
<evidence type="ECO:0000256" key="1">
    <source>
        <dbReference type="SAM" id="Coils"/>
    </source>
</evidence>
<organism evidence="3 4">
    <name type="scientific">Flaviaesturariibacter amylovorans</name>
    <dbReference type="NCBI Taxonomy" id="1084520"/>
    <lineage>
        <taxon>Bacteria</taxon>
        <taxon>Pseudomonadati</taxon>
        <taxon>Bacteroidota</taxon>
        <taxon>Chitinophagia</taxon>
        <taxon>Chitinophagales</taxon>
        <taxon>Chitinophagaceae</taxon>
        <taxon>Flaviaestuariibacter</taxon>
    </lineage>
</organism>
<dbReference type="PANTHER" id="PTHR32309:SF13">
    <property type="entry name" value="FERRIC ENTEROBACTIN TRANSPORT PROTEIN FEPE"/>
    <property type="match status" value="1"/>
</dbReference>
<keyword evidence="2" id="KW-0812">Transmembrane</keyword>
<feature type="transmembrane region" description="Helical" evidence="2">
    <location>
        <begin position="12"/>
        <end position="31"/>
    </location>
</feature>
<dbReference type="InterPro" id="IPR050445">
    <property type="entry name" value="Bact_polysacc_biosynth/exp"/>
</dbReference>
<comment type="caution">
    <text evidence="3">The sequence shown here is derived from an EMBL/GenBank/DDBJ whole genome shotgun (WGS) entry which is preliminary data.</text>
</comment>
<proteinExistence type="predicted"/>
<keyword evidence="2" id="KW-1133">Transmembrane helix</keyword>
<gene>
    <name evidence="3" type="ORF">GCM10023184_41770</name>
</gene>
<dbReference type="Proteomes" id="UP001501725">
    <property type="component" value="Unassembled WGS sequence"/>
</dbReference>
<name>A0ABP8HPV9_9BACT</name>
<feature type="transmembrane region" description="Helical" evidence="2">
    <location>
        <begin position="250"/>
        <end position="272"/>
    </location>
</feature>
<keyword evidence="1" id="KW-0175">Coiled coil</keyword>
<evidence type="ECO:0000313" key="3">
    <source>
        <dbReference type="EMBL" id="GAA4342383.1"/>
    </source>
</evidence>
<keyword evidence="2" id="KW-0472">Membrane</keyword>
<feature type="coiled-coil region" evidence="1">
    <location>
        <begin position="198"/>
        <end position="225"/>
    </location>
</feature>
<keyword evidence="4" id="KW-1185">Reference proteome</keyword>
<dbReference type="RefSeq" id="WP_345257886.1">
    <property type="nucleotide sequence ID" value="NZ_BAABGY010000016.1"/>
</dbReference>